<evidence type="ECO:0000313" key="1">
    <source>
        <dbReference type="EMBL" id="JAE19378.1"/>
    </source>
</evidence>
<reference evidence="1" key="1">
    <citation type="submission" date="2014-09" db="EMBL/GenBank/DDBJ databases">
        <authorList>
            <person name="Magalhaes I.L.F."/>
            <person name="Oliveira U."/>
            <person name="Santos F.R."/>
            <person name="Vidigal T.H.D.A."/>
            <person name="Brescovit A.D."/>
            <person name="Santos A.J."/>
        </authorList>
    </citation>
    <scope>NUCLEOTIDE SEQUENCE</scope>
    <source>
        <tissue evidence="1">Shoot tissue taken approximately 20 cm above the soil surface</tissue>
    </source>
</reference>
<dbReference type="EMBL" id="GBRH01178518">
    <property type="protein sequence ID" value="JAE19378.1"/>
    <property type="molecule type" value="Transcribed_RNA"/>
</dbReference>
<protein>
    <submittedName>
        <fullName evidence="1">Uncharacterized protein</fullName>
    </submittedName>
</protein>
<accession>A0A0A9GFC0</accession>
<organism evidence="1">
    <name type="scientific">Arundo donax</name>
    <name type="common">Giant reed</name>
    <name type="synonym">Donax arundinaceus</name>
    <dbReference type="NCBI Taxonomy" id="35708"/>
    <lineage>
        <taxon>Eukaryota</taxon>
        <taxon>Viridiplantae</taxon>
        <taxon>Streptophyta</taxon>
        <taxon>Embryophyta</taxon>
        <taxon>Tracheophyta</taxon>
        <taxon>Spermatophyta</taxon>
        <taxon>Magnoliopsida</taxon>
        <taxon>Liliopsida</taxon>
        <taxon>Poales</taxon>
        <taxon>Poaceae</taxon>
        <taxon>PACMAD clade</taxon>
        <taxon>Arundinoideae</taxon>
        <taxon>Arundineae</taxon>
        <taxon>Arundo</taxon>
    </lineage>
</organism>
<proteinExistence type="predicted"/>
<reference evidence="1" key="2">
    <citation type="journal article" date="2015" name="Data Brief">
        <title>Shoot transcriptome of the giant reed, Arundo donax.</title>
        <authorList>
            <person name="Barrero R.A."/>
            <person name="Guerrero F.D."/>
            <person name="Moolhuijzen P."/>
            <person name="Goolsby J.A."/>
            <person name="Tidwell J."/>
            <person name="Bellgard S.E."/>
            <person name="Bellgard M.I."/>
        </authorList>
    </citation>
    <scope>NUCLEOTIDE SEQUENCE</scope>
    <source>
        <tissue evidence="1">Shoot tissue taken approximately 20 cm above the soil surface</tissue>
    </source>
</reference>
<sequence length="88" mass="9344">MRSVRRRRLVEGARGNLTRYGATEMEGCSIIADGLARVSAARIGKARGVSGQAAERESMVGRAACDGRGVEGRRIGRELRGGQASGRK</sequence>
<dbReference type="AlphaFoldDB" id="A0A0A9GFC0"/>
<name>A0A0A9GFC0_ARUDO</name>